<evidence type="ECO:0000313" key="9">
    <source>
        <dbReference type="Proteomes" id="UP001157418"/>
    </source>
</evidence>
<proteinExistence type="predicted"/>
<evidence type="ECO:0000256" key="2">
    <source>
        <dbReference type="ARBA" id="ARBA00023015"/>
    </source>
</evidence>
<reference evidence="8 9" key="1">
    <citation type="submission" date="2022-01" db="EMBL/GenBank/DDBJ databases">
        <authorList>
            <person name="Xiong W."/>
            <person name="Schranz E."/>
        </authorList>
    </citation>
    <scope>NUCLEOTIDE SEQUENCE [LARGE SCALE GENOMIC DNA]</scope>
</reference>
<evidence type="ECO:0000256" key="4">
    <source>
        <dbReference type="ARBA" id="ARBA00023163"/>
    </source>
</evidence>
<evidence type="ECO:0000259" key="7">
    <source>
        <dbReference type="PROSITE" id="PS50811"/>
    </source>
</evidence>
<dbReference type="InterPro" id="IPR003657">
    <property type="entry name" value="WRKY_dom"/>
</dbReference>
<accession>A0AAU9N339</accession>
<evidence type="ECO:0000256" key="6">
    <source>
        <dbReference type="SAM" id="MobiDB-lite"/>
    </source>
</evidence>
<name>A0AAU9N339_9ASTR</name>
<dbReference type="GO" id="GO:0003700">
    <property type="term" value="F:DNA-binding transcription factor activity"/>
    <property type="evidence" value="ECO:0007669"/>
    <property type="project" value="InterPro"/>
</dbReference>
<feature type="domain" description="WRKY" evidence="7">
    <location>
        <begin position="117"/>
        <end position="183"/>
    </location>
</feature>
<dbReference type="PROSITE" id="PS50811">
    <property type="entry name" value="WRKY"/>
    <property type="match status" value="1"/>
</dbReference>
<dbReference type="GO" id="GO:0005634">
    <property type="term" value="C:nucleus"/>
    <property type="evidence" value="ECO:0007669"/>
    <property type="project" value="UniProtKB-SubCell"/>
</dbReference>
<dbReference type="PANTHER" id="PTHR31429">
    <property type="entry name" value="WRKY TRANSCRIPTION FACTOR 36-RELATED"/>
    <property type="match status" value="1"/>
</dbReference>
<evidence type="ECO:0000313" key="8">
    <source>
        <dbReference type="EMBL" id="CAH1427348.1"/>
    </source>
</evidence>
<dbReference type="PANTHER" id="PTHR31429:SF105">
    <property type="entry name" value="WRKY DOMAIN-CONTAINING PROTEIN"/>
    <property type="match status" value="1"/>
</dbReference>
<dbReference type="EMBL" id="CAKMRJ010002223">
    <property type="protein sequence ID" value="CAH1427348.1"/>
    <property type="molecule type" value="Genomic_DNA"/>
</dbReference>
<sequence>MDETSLGIDLNVSPFYKTDDTPQMNDDLVGGLNQMRLKNKKLREMITVVLDNSNSLQNHVNKLMQEHDLLVSNTNKRKFGECDDRNTTESRKSLHQESLKSTNDGVTKFYRRTDPSDKSMIIKDGYQWRKYGQKVTRDNPCPRAYYKCSFAPSCPVKKKVQRSVDDDGLLVAIYDGEHNHESAESEHKIQASYERLNTPKEVGRFDAIFVEQMANSLRRNPDFIEELAVAISSKILEHDVF</sequence>
<feature type="region of interest" description="Disordered" evidence="6">
    <location>
        <begin position="78"/>
        <end position="100"/>
    </location>
</feature>
<dbReference type="Proteomes" id="UP001157418">
    <property type="component" value="Unassembled WGS sequence"/>
</dbReference>
<comment type="caution">
    <text evidence="8">The sequence shown here is derived from an EMBL/GenBank/DDBJ whole genome shotgun (WGS) entry which is preliminary data.</text>
</comment>
<dbReference type="GO" id="GO:0043565">
    <property type="term" value="F:sequence-specific DNA binding"/>
    <property type="evidence" value="ECO:0007669"/>
    <property type="project" value="InterPro"/>
</dbReference>
<dbReference type="SMART" id="SM00774">
    <property type="entry name" value="WRKY"/>
    <property type="match status" value="1"/>
</dbReference>
<gene>
    <name evidence="8" type="ORF">LVIROSA_LOCUS14360</name>
</gene>
<protein>
    <recommendedName>
        <fullName evidence="7">WRKY domain-containing protein</fullName>
    </recommendedName>
</protein>
<feature type="compositionally biased region" description="Basic and acidic residues" evidence="6">
    <location>
        <begin position="78"/>
        <end position="98"/>
    </location>
</feature>
<keyword evidence="3" id="KW-0238">DNA-binding</keyword>
<comment type="subcellular location">
    <subcellularLocation>
        <location evidence="1">Nucleus</location>
    </subcellularLocation>
</comment>
<dbReference type="AlphaFoldDB" id="A0AAU9N339"/>
<dbReference type="InterPro" id="IPR036576">
    <property type="entry name" value="WRKY_dom_sf"/>
</dbReference>
<organism evidence="8 9">
    <name type="scientific">Lactuca virosa</name>
    <dbReference type="NCBI Taxonomy" id="75947"/>
    <lineage>
        <taxon>Eukaryota</taxon>
        <taxon>Viridiplantae</taxon>
        <taxon>Streptophyta</taxon>
        <taxon>Embryophyta</taxon>
        <taxon>Tracheophyta</taxon>
        <taxon>Spermatophyta</taxon>
        <taxon>Magnoliopsida</taxon>
        <taxon>eudicotyledons</taxon>
        <taxon>Gunneridae</taxon>
        <taxon>Pentapetalae</taxon>
        <taxon>asterids</taxon>
        <taxon>campanulids</taxon>
        <taxon>Asterales</taxon>
        <taxon>Asteraceae</taxon>
        <taxon>Cichorioideae</taxon>
        <taxon>Cichorieae</taxon>
        <taxon>Lactucinae</taxon>
        <taxon>Lactuca</taxon>
    </lineage>
</organism>
<evidence type="ECO:0000256" key="1">
    <source>
        <dbReference type="ARBA" id="ARBA00004123"/>
    </source>
</evidence>
<dbReference type="SUPFAM" id="SSF118290">
    <property type="entry name" value="WRKY DNA-binding domain"/>
    <property type="match status" value="1"/>
</dbReference>
<keyword evidence="9" id="KW-1185">Reference proteome</keyword>
<keyword evidence="5" id="KW-0539">Nucleus</keyword>
<keyword evidence="2" id="KW-0805">Transcription regulation</keyword>
<dbReference type="InterPro" id="IPR044810">
    <property type="entry name" value="WRKY_plant"/>
</dbReference>
<evidence type="ECO:0000256" key="3">
    <source>
        <dbReference type="ARBA" id="ARBA00023125"/>
    </source>
</evidence>
<dbReference type="Gene3D" id="2.20.25.80">
    <property type="entry name" value="WRKY domain"/>
    <property type="match status" value="1"/>
</dbReference>
<dbReference type="Pfam" id="PF03106">
    <property type="entry name" value="WRKY"/>
    <property type="match status" value="1"/>
</dbReference>
<keyword evidence="4" id="KW-0804">Transcription</keyword>
<evidence type="ECO:0000256" key="5">
    <source>
        <dbReference type="ARBA" id="ARBA00023242"/>
    </source>
</evidence>